<dbReference type="GeneID" id="20674808"/>
<dbReference type="PANTHER" id="PTHR15020">
    <property type="entry name" value="FLAVIN REDUCTASE-RELATED"/>
    <property type="match status" value="1"/>
</dbReference>
<dbReference type="InterPro" id="IPR036291">
    <property type="entry name" value="NAD(P)-bd_dom_sf"/>
</dbReference>
<name>W4K2F0_HETIT</name>
<dbReference type="InterPro" id="IPR016040">
    <property type="entry name" value="NAD(P)-bd_dom"/>
</dbReference>
<dbReference type="OrthoDB" id="10254604at2759"/>
<sequence length="246" mass="26057">MSLKKVVIVGGHGKVALRLAGLIASKHSITSIIRDPAHSADLKAISTDITPLVLSLEDSPVSEFSSAFTDAATVVFSAGAGGNGGAERTRKVDYEGALKVFDAIEAVAGPKPHLVLVSALDVRDPNKIPEHYTEEDKNVSERVRSRIKDYMHWKYEADKNLVARTAFTWTILRPGGLTEGPGTGKASIGRTHMIPTIPRGDVANALAALVDRPDAAGLAIDIVGGETLISEGIDAFIKKGVTDWLG</sequence>
<dbReference type="Proteomes" id="UP000030671">
    <property type="component" value="Unassembled WGS sequence"/>
</dbReference>
<dbReference type="PANTHER" id="PTHR15020:SF50">
    <property type="entry name" value="UPF0659 PROTEIN YMR090W"/>
    <property type="match status" value="1"/>
</dbReference>
<dbReference type="InParanoid" id="W4K2F0"/>
<keyword evidence="3" id="KW-1185">Reference proteome</keyword>
<dbReference type="Pfam" id="PF13460">
    <property type="entry name" value="NAD_binding_10"/>
    <property type="match status" value="1"/>
</dbReference>
<dbReference type="AlphaFoldDB" id="W4K2F0"/>
<dbReference type="RefSeq" id="XP_009548507.1">
    <property type="nucleotide sequence ID" value="XM_009550212.1"/>
</dbReference>
<dbReference type="STRING" id="747525.W4K2F0"/>
<dbReference type="FunCoup" id="W4K2F0">
    <property type="interactions" value="12"/>
</dbReference>
<organism evidence="2 3">
    <name type="scientific">Heterobasidion irregulare (strain TC 32-1)</name>
    <dbReference type="NCBI Taxonomy" id="747525"/>
    <lineage>
        <taxon>Eukaryota</taxon>
        <taxon>Fungi</taxon>
        <taxon>Dikarya</taxon>
        <taxon>Basidiomycota</taxon>
        <taxon>Agaricomycotina</taxon>
        <taxon>Agaricomycetes</taxon>
        <taxon>Russulales</taxon>
        <taxon>Bondarzewiaceae</taxon>
        <taxon>Heterobasidion</taxon>
        <taxon>Heterobasidion annosum species complex</taxon>
    </lineage>
</organism>
<evidence type="ECO:0000313" key="3">
    <source>
        <dbReference type="Proteomes" id="UP000030671"/>
    </source>
</evidence>
<gene>
    <name evidence="2" type="ORF">HETIRDRAFT_435197</name>
</gene>
<dbReference type="SUPFAM" id="SSF51735">
    <property type="entry name" value="NAD(P)-binding Rossmann-fold domains"/>
    <property type="match status" value="1"/>
</dbReference>
<dbReference type="EMBL" id="KI925460">
    <property type="protein sequence ID" value="ETW79982.1"/>
    <property type="molecule type" value="Genomic_DNA"/>
</dbReference>
<feature type="domain" description="NAD(P)-binding" evidence="1">
    <location>
        <begin position="10"/>
        <end position="213"/>
    </location>
</feature>
<proteinExistence type="predicted"/>
<reference evidence="2 3" key="1">
    <citation type="journal article" date="2012" name="New Phytol.">
        <title>Insight into trade-off between wood decay and parasitism from the genome of a fungal forest pathogen.</title>
        <authorList>
            <person name="Olson A."/>
            <person name="Aerts A."/>
            <person name="Asiegbu F."/>
            <person name="Belbahri L."/>
            <person name="Bouzid O."/>
            <person name="Broberg A."/>
            <person name="Canback B."/>
            <person name="Coutinho P.M."/>
            <person name="Cullen D."/>
            <person name="Dalman K."/>
            <person name="Deflorio G."/>
            <person name="van Diepen L.T."/>
            <person name="Dunand C."/>
            <person name="Duplessis S."/>
            <person name="Durling M."/>
            <person name="Gonthier P."/>
            <person name="Grimwood J."/>
            <person name="Fossdal C.G."/>
            <person name="Hansson D."/>
            <person name="Henrissat B."/>
            <person name="Hietala A."/>
            <person name="Himmelstrand K."/>
            <person name="Hoffmeister D."/>
            <person name="Hogberg N."/>
            <person name="James T.Y."/>
            <person name="Karlsson M."/>
            <person name="Kohler A."/>
            <person name="Kues U."/>
            <person name="Lee Y.H."/>
            <person name="Lin Y.C."/>
            <person name="Lind M."/>
            <person name="Lindquist E."/>
            <person name="Lombard V."/>
            <person name="Lucas S."/>
            <person name="Lunden K."/>
            <person name="Morin E."/>
            <person name="Murat C."/>
            <person name="Park J."/>
            <person name="Raffaello T."/>
            <person name="Rouze P."/>
            <person name="Salamov A."/>
            <person name="Schmutz J."/>
            <person name="Solheim H."/>
            <person name="Stahlberg J."/>
            <person name="Velez H."/>
            <person name="de Vries R.P."/>
            <person name="Wiebenga A."/>
            <person name="Woodward S."/>
            <person name="Yakovlev I."/>
            <person name="Garbelotto M."/>
            <person name="Martin F."/>
            <person name="Grigoriev I.V."/>
            <person name="Stenlid J."/>
        </authorList>
    </citation>
    <scope>NUCLEOTIDE SEQUENCE [LARGE SCALE GENOMIC DNA]</scope>
    <source>
        <strain evidence="2 3">TC 32-1</strain>
    </source>
</reference>
<dbReference type="Gene3D" id="3.40.50.720">
    <property type="entry name" value="NAD(P)-binding Rossmann-like Domain"/>
    <property type="match status" value="1"/>
</dbReference>
<dbReference type="HOGENOM" id="CLU_025711_1_3_1"/>
<accession>W4K2F0</accession>
<evidence type="ECO:0000313" key="2">
    <source>
        <dbReference type="EMBL" id="ETW79982.1"/>
    </source>
</evidence>
<dbReference type="eggNOG" id="KOG1203">
    <property type="taxonomic scope" value="Eukaryota"/>
</dbReference>
<dbReference type="KEGG" id="hir:HETIRDRAFT_435197"/>
<protein>
    <recommendedName>
        <fullName evidence="1">NAD(P)-binding domain-containing protein</fullName>
    </recommendedName>
</protein>
<evidence type="ECO:0000259" key="1">
    <source>
        <dbReference type="Pfam" id="PF13460"/>
    </source>
</evidence>